<dbReference type="RefSeq" id="XP_030851149.1">
    <property type="nucleotide sequence ID" value="XM_030995289.1"/>
</dbReference>
<keyword evidence="5 10" id="KW-0995">Kinetochore</keyword>
<keyword evidence="9 10" id="KW-0137">Centromere</keyword>
<comment type="subcellular location">
    <subcellularLocation>
        <location evidence="10">Chromosome</location>
        <location evidence="10">Centromere</location>
        <location evidence="10">Kinetochore</location>
    </subcellularLocation>
    <subcellularLocation>
        <location evidence="10">Nucleus</location>
    </subcellularLocation>
</comment>
<sequence length="631" mass="72770">MNRQSAGRASMSSMGSRRSSVGPLRVKHDNNAASTSRAAGNGFMRRSSGSSGTSAGGRKSTTSKSTFGFSNTRRPSSGYGRSNMAREVLRESRPISDKSYMQKEIRRIIEFLQENGFSNPISVKQLMSPTTKDFVRVFQFLFSFLDEDYVVGSKIDEEIPAKFKEMKYPFTISKSSMCTLGSSHAWPHILAALHWLFDSIQYAMNTSVAELLFTDEEMPGCLDEQAYSEVHFDYLENTYSEYMNGQDRYDVHETKLRNAIQTTKGGEVNMDNLVAEEERLQAELQELEQQQSRIPNLQEQMKAKTIDCERFSNYLVSLREHKKTHDLKMQEIDLHLGQMELEESELDGTMARLQYQLENQELSAKDVERMQTELRQANSSLDQVERENQALDQEIWAEERSIAKKQEELERKVNAYNSLARKLKLIPADAENAHGIDYELRLNFHSIHTQHSPMLDFVSTIKPALIQLKKNINSEVHKLHSQRLNEEEAHDQVKEMTEGKREEIRKLDSQVQRLEKDVNAFKEKTRDETQAMTARLSDIEQQKEMARASGSTDIAQTQEQVRQMQSRYEEGCQNMQMERENYNKFLTQVCTMILEHKTKLQNHVGHLQQEAHNHLEVIRGMEFPQHPNPST</sequence>
<evidence type="ECO:0000256" key="11">
    <source>
        <dbReference type="SAM" id="Coils"/>
    </source>
</evidence>
<dbReference type="Gene3D" id="6.10.250.1950">
    <property type="match status" value="1"/>
</dbReference>
<dbReference type="GO" id="GO:0051301">
    <property type="term" value="P:cell division"/>
    <property type="evidence" value="ECO:0007669"/>
    <property type="project" value="UniProtKB-UniRule"/>
</dbReference>
<dbReference type="InterPro" id="IPR055260">
    <property type="entry name" value="Ndc80_CH"/>
</dbReference>
<keyword evidence="16" id="KW-1185">Reference proteome</keyword>
<keyword evidence="7 10" id="KW-0539">Nucleus</keyword>
<feature type="domain" description="Kinetochore protein Ndc80 CH" evidence="13">
    <location>
        <begin position="71"/>
        <end position="203"/>
    </location>
</feature>
<feature type="coiled-coil region" evidence="11">
    <location>
        <begin position="350"/>
        <end position="426"/>
    </location>
</feature>
<dbReference type="KEGG" id="spu:762371"/>
<dbReference type="Gene3D" id="1.10.418.30">
    <property type="entry name" value="Ncd80 complex, Ncd80 subunit"/>
    <property type="match status" value="1"/>
</dbReference>
<dbReference type="RefSeq" id="XP_030851150.1">
    <property type="nucleotide sequence ID" value="XM_030995290.1"/>
</dbReference>
<dbReference type="Proteomes" id="UP000007110">
    <property type="component" value="Unassembled WGS sequence"/>
</dbReference>
<evidence type="ECO:0000256" key="9">
    <source>
        <dbReference type="ARBA" id="ARBA00023328"/>
    </source>
</evidence>
<evidence type="ECO:0000256" key="2">
    <source>
        <dbReference type="ARBA" id="ARBA00022454"/>
    </source>
</evidence>
<dbReference type="InParanoid" id="A0A7M7PHG1"/>
<feature type="coiled-coil region" evidence="11">
    <location>
        <begin position="497"/>
        <end position="542"/>
    </location>
</feature>
<dbReference type="FunCoup" id="A0A7M7PHG1">
    <property type="interactions" value="1491"/>
</dbReference>
<feature type="region of interest" description="Disordered" evidence="12">
    <location>
        <begin position="1"/>
        <end position="90"/>
    </location>
</feature>
<evidence type="ECO:0000256" key="12">
    <source>
        <dbReference type="SAM" id="MobiDB-lite"/>
    </source>
</evidence>
<evidence type="ECO:0000256" key="8">
    <source>
        <dbReference type="ARBA" id="ARBA00023306"/>
    </source>
</evidence>
<evidence type="ECO:0000256" key="10">
    <source>
        <dbReference type="RuleBase" id="RU368072"/>
    </source>
</evidence>
<organism evidence="15 16">
    <name type="scientific">Strongylocentrotus purpuratus</name>
    <name type="common">Purple sea urchin</name>
    <dbReference type="NCBI Taxonomy" id="7668"/>
    <lineage>
        <taxon>Eukaryota</taxon>
        <taxon>Metazoa</taxon>
        <taxon>Echinodermata</taxon>
        <taxon>Eleutherozoa</taxon>
        <taxon>Echinozoa</taxon>
        <taxon>Echinoidea</taxon>
        <taxon>Euechinoidea</taxon>
        <taxon>Echinacea</taxon>
        <taxon>Camarodonta</taxon>
        <taxon>Echinidea</taxon>
        <taxon>Strongylocentrotidae</taxon>
        <taxon>Strongylocentrotus</taxon>
    </lineage>
</organism>
<dbReference type="GO" id="GO:0031262">
    <property type="term" value="C:Ndc80 complex"/>
    <property type="evidence" value="ECO:0000318"/>
    <property type="project" value="GO_Central"/>
</dbReference>
<dbReference type="InterPro" id="IPR057091">
    <property type="entry name" value="NDC80_loop"/>
</dbReference>
<feature type="compositionally biased region" description="Low complexity" evidence="12">
    <location>
        <begin position="40"/>
        <end position="72"/>
    </location>
</feature>
<reference evidence="16" key="1">
    <citation type="submission" date="2015-02" db="EMBL/GenBank/DDBJ databases">
        <title>Genome sequencing for Strongylocentrotus purpuratus.</title>
        <authorList>
            <person name="Murali S."/>
            <person name="Liu Y."/>
            <person name="Vee V."/>
            <person name="English A."/>
            <person name="Wang M."/>
            <person name="Skinner E."/>
            <person name="Han Y."/>
            <person name="Muzny D.M."/>
            <person name="Worley K.C."/>
            <person name="Gibbs R.A."/>
        </authorList>
    </citation>
    <scope>NUCLEOTIDE SEQUENCE</scope>
</reference>
<evidence type="ECO:0000256" key="4">
    <source>
        <dbReference type="ARBA" id="ARBA00022776"/>
    </source>
</evidence>
<dbReference type="GO" id="GO:0000226">
    <property type="term" value="P:microtubule cytoskeleton organization"/>
    <property type="evidence" value="ECO:0007669"/>
    <property type="project" value="UniProtKB-ARBA"/>
</dbReference>
<accession>A0A7M7PHG1</accession>
<evidence type="ECO:0000313" key="16">
    <source>
        <dbReference type="Proteomes" id="UP000007110"/>
    </source>
</evidence>
<protein>
    <recommendedName>
        <fullName evidence="10">Kinetochore protein NDC80</fullName>
    </recommendedName>
</protein>
<reference evidence="15" key="2">
    <citation type="submission" date="2021-01" db="UniProtKB">
        <authorList>
            <consortium name="EnsemblMetazoa"/>
        </authorList>
    </citation>
    <scope>IDENTIFICATION</scope>
</reference>
<evidence type="ECO:0000259" key="13">
    <source>
        <dbReference type="Pfam" id="PF03801"/>
    </source>
</evidence>
<evidence type="ECO:0000256" key="6">
    <source>
        <dbReference type="ARBA" id="ARBA00023054"/>
    </source>
</evidence>
<keyword evidence="2 10" id="KW-0158">Chromosome</keyword>
<dbReference type="EnsemblMetazoa" id="XM_030995290">
    <property type="protein sequence ID" value="XP_030851150"/>
    <property type="gene ID" value="LOC762371"/>
</dbReference>
<dbReference type="GO" id="GO:0051315">
    <property type="term" value="P:attachment of mitotic spindle microtubules to kinetochore"/>
    <property type="evidence" value="ECO:0000318"/>
    <property type="project" value="GO_Central"/>
</dbReference>
<keyword evidence="6 11" id="KW-0175">Coiled coil</keyword>
<dbReference type="GO" id="GO:0005815">
    <property type="term" value="C:microtubule organizing center"/>
    <property type="evidence" value="ECO:0007669"/>
    <property type="project" value="UniProtKB-ARBA"/>
</dbReference>
<dbReference type="EnsemblMetazoa" id="XM_030995289">
    <property type="protein sequence ID" value="XP_030851149"/>
    <property type="gene ID" value="LOC762371"/>
</dbReference>
<name>A0A7M7PHG1_STRPU</name>
<dbReference type="CTD" id="10403"/>
<feature type="compositionally biased region" description="Low complexity" evidence="12">
    <location>
        <begin position="1"/>
        <end position="20"/>
    </location>
</feature>
<evidence type="ECO:0000256" key="7">
    <source>
        <dbReference type="ARBA" id="ARBA00023242"/>
    </source>
</evidence>
<dbReference type="OMA" id="PSHKFQK"/>
<dbReference type="PANTHER" id="PTHR10643:SF2">
    <property type="entry name" value="KINETOCHORE PROTEIN NDC80 HOMOLOG"/>
    <property type="match status" value="1"/>
</dbReference>
<keyword evidence="4 10" id="KW-0498">Mitosis</keyword>
<keyword evidence="8 10" id="KW-0131">Cell cycle</keyword>
<dbReference type="Pfam" id="PF24487">
    <property type="entry name" value="NDC80_loop"/>
    <property type="match status" value="1"/>
</dbReference>
<dbReference type="AlphaFoldDB" id="A0A7M7PHG1"/>
<evidence type="ECO:0000256" key="5">
    <source>
        <dbReference type="ARBA" id="ARBA00022838"/>
    </source>
</evidence>
<comment type="function">
    <text evidence="10">Acts as a component of the essential kinetochore-associated NDC80 complex, which is required for chromosome segregation and spindle checkpoint activity.</text>
</comment>
<dbReference type="InterPro" id="IPR038273">
    <property type="entry name" value="Ndc80_sf"/>
</dbReference>
<dbReference type="FunFam" id="1.10.418.30:FF:000002">
    <property type="entry name" value="NDC80, kinetochore complex component"/>
    <property type="match status" value="1"/>
</dbReference>
<dbReference type="OrthoDB" id="7459479at2759"/>
<dbReference type="Pfam" id="PF03801">
    <property type="entry name" value="Ndc80_HEC"/>
    <property type="match status" value="1"/>
</dbReference>
<keyword evidence="3 10" id="KW-0132">Cell division</keyword>
<evidence type="ECO:0000256" key="3">
    <source>
        <dbReference type="ARBA" id="ARBA00022618"/>
    </source>
</evidence>
<dbReference type="GeneID" id="762371"/>
<dbReference type="GO" id="GO:0005634">
    <property type="term" value="C:nucleus"/>
    <property type="evidence" value="ECO:0007669"/>
    <property type="project" value="UniProtKB-SubCell"/>
</dbReference>
<dbReference type="PANTHER" id="PTHR10643">
    <property type="entry name" value="KINETOCHORE PROTEIN NDC80"/>
    <property type="match status" value="1"/>
</dbReference>
<dbReference type="InterPro" id="IPR005550">
    <property type="entry name" value="Kinetochore_Ndc80"/>
</dbReference>
<evidence type="ECO:0000313" key="15">
    <source>
        <dbReference type="EnsemblMetazoa" id="XP_030851150"/>
    </source>
</evidence>
<proteinExistence type="inferred from homology"/>
<feature type="coiled-coil region" evidence="11">
    <location>
        <begin position="270"/>
        <end position="307"/>
    </location>
</feature>
<comment type="subunit">
    <text evidence="10">Component of the NDC80 complex.</text>
</comment>
<dbReference type="GO" id="GO:0005737">
    <property type="term" value="C:cytoplasm"/>
    <property type="evidence" value="ECO:0007669"/>
    <property type="project" value="UniProtKB-ARBA"/>
</dbReference>
<evidence type="ECO:0000256" key="1">
    <source>
        <dbReference type="ARBA" id="ARBA00007050"/>
    </source>
</evidence>
<feature type="domain" description="Kinetochore protein NDC80 loop region" evidence="14">
    <location>
        <begin position="384"/>
        <end position="606"/>
    </location>
</feature>
<evidence type="ECO:0000259" key="14">
    <source>
        <dbReference type="Pfam" id="PF24487"/>
    </source>
</evidence>
<comment type="similarity">
    <text evidence="1 10">Belongs to the NDC80/HEC1 family.</text>
</comment>